<dbReference type="CDD" id="cd06604">
    <property type="entry name" value="GH31_glucosidase_II_MalA"/>
    <property type="match status" value="1"/>
</dbReference>
<evidence type="ECO:0000259" key="3">
    <source>
        <dbReference type="Pfam" id="PF01055"/>
    </source>
</evidence>
<keyword evidence="8" id="KW-1185">Reference proteome</keyword>
<dbReference type="PANTHER" id="PTHR22762:SF120">
    <property type="entry name" value="HETEROGLYCAN GLUCOSIDASE 1"/>
    <property type="match status" value="1"/>
</dbReference>
<feature type="domain" description="Glycosyl hydrolase family 31 C-terminal" evidence="6">
    <location>
        <begin position="576"/>
        <end position="663"/>
    </location>
</feature>
<protein>
    <submittedName>
        <fullName evidence="7">TIM-barrel domain-containing protein</fullName>
    </submittedName>
</protein>
<sequence length="808" mass="93216">MTLTSKKTKENQNVNIGKVVFWEKSLYGISGKTETASFSIKVYDHSVIRIQVSRDESFSPNPYSVIAIPKRVELEIIENNKEIIIETSKIHLKIRLNPFCLTFLTVDGQVINQDDPSFSVSWLGTEVSNYKKIQEDEKFIGLGEKTGNLNRAGRAYTNWNTDYFAYGVNDDPLYMSIPFFIGLHNQLSYGIFFDNTHKTVFNFGASNNRFIYYSADDGDLDYYFFHDENVGQIITAYTELTGKMDMPPLWSLGFQQCRYSYYPDSEVITLASTFRDKKIPADVIYLDIHHMEKYKVFTFDEEKFPDPKAMIERLREKGFKVVVIMDPGIKTDKGYLPYDEGKEKELFVTYPDGEIYEGQVWPGWCAFPDFTKAEVRNWWGEKMSFYKDAGVHGYWTDMNEPASWGQFTPNLINFHYEGEEVSHRKARNVYGFQMARSAMEGSLMQNPEERPFVLTRSGYSGIQRYAAAWTGDNVSSEEHMLAGIRLINSLGLSGISFAGYDVGGFAGEASKSLFARWMSIAVFAPLLRAHSMINSNDAEPWAFGEEVEEISRNYIKLRYRLLPTIYASFYKSTETGLPLARSLAVDYSHDNKIFETLFQNQYIFCDSFLIAPVESSKEIMKVYLPEGDWYYLFDSKLHHGNQVIYQDCPINYLPVFIKASSLIAMQSDVSHTGEQHDGVLRLHLYVGKNKTSYLHYEDDGHSMNYKNGQLLKREILWDGENNRLEFLPIEGSFKSKFSSIKLYVHGKKIKSIKVDGKERSIHKENIAFLEKLTDFDPLPDNTLPYLESKDVPYTVFDHFRNHFIIEMD</sequence>
<dbReference type="EMBL" id="JBHUIV010000010">
    <property type="protein sequence ID" value="MFD2201442.1"/>
    <property type="molecule type" value="Genomic_DNA"/>
</dbReference>
<dbReference type="Gene3D" id="2.60.40.1760">
    <property type="entry name" value="glycosyl hydrolase (family 31)"/>
    <property type="match status" value="1"/>
</dbReference>
<evidence type="ECO:0000256" key="2">
    <source>
        <dbReference type="RuleBase" id="RU361185"/>
    </source>
</evidence>
<dbReference type="RefSeq" id="WP_380801360.1">
    <property type="nucleotide sequence ID" value="NZ_JBHUIV010000010.1"/>
</dbReference>
<evidence type="ECO:0000259" key="5">
    <source>
        <dbReference type="Pfam" id="PF17137"/>
    </source>
</evidence>
<dbReference type="SUPFAM" id="SSF51445">
    <property type="entry name" value="(Trans)glycosidases"/>
    <property type="match status" value="1"/>
</dbReference>
<name>A0ABW5B5N2_9BACT</name>
<evidence type="ECO:0000313" key="7">
    <source>
        <dbReference type="EMBL" id="MFD2201442.1"/>
    </source>
</evidence>
<dbReference type="InterPro" id="IPR048395">
    <property type="entry name" value="Glyco_hydro_31_C"/>
</dbReference>
<comment type="similarity">
    <text evidence="1 2">Belongs to the glycosyl hydrolase 31 family.</text>
</comment>
<dbReference type="PANTHER" id="PTHR22762">
    <property type="entry name" value="ALPHA-GLUCOSIDASE"/>
    <property type="match status" value="1"/>
</dbReference>
<feature type="domain" description="DUF5110" evidence="5">
    <location>
        <begin position="680"/>
        <end position="746"/>
    </location>
</feature>
<proteinExistence type="inferred from homology"/>
<evidence type="ECO:0000259" key="4">
    <source>
        <dbReference type="Pfam" id="PF13802"/>
    </source>
</evidence>
<dbReference type="InterPro" id="IPR025887">
    <property type="entry name" value="Glyco_hydro_31_N_dom"/>
</dbReference>
<gene>
    <name evidence="7" type="ORF">ACFSKV_07680</name>
</gene>
<organism evidence="7 8">
    <name type="scientific">Shivajiella indica</name>
    <dbReference type="NCBI Taxonomy" id="872115"/>
    <lineage>
        <taxon>Bacteria</taxon>
        <taxon>Pseudomonadati</taxon>
        <taxon>Bacteroidota</taxon>
        <taxon>Cytophagia</taxon>
        <taxon>Cytophagales</taxon>
        <taxon>Cyclobacteriaceae</taxon>
        <taxon>Shivajiella</taxon>
    </lineage>
</organism>
<keyword evidence="2" id="KW-0326">Glycosidase</keyword>
<keyword evidence="2" id="KW-0378">Hydrolase</keyword>
<dbReference type="InterPro" id="IPR033403">
    <property type="entry name" value="DUF5110"/>
</dbReference>
<accession>A0ABW5B5N2</accession>
<dbReference type="Pfam" id="PF21365">
    <property type="entry name" value="Glyco_hydro_31_3rd"/>
    <property type="match status" value="1"/>
</dbReference>
<dbReference type="Gene3D" id="3.20.20.80">
    <property type="entry name" value="Glycosidases"/>
    <property type="match status" value="1"/>
</dbReference>
<comment type="caution">
    <text evidence="7">The sequence shown here is derived from an EMBL/GenBank/DDBJ whole genome shotgun (WGS) entry which is preliminary data.</text>
</comment>
<dbReference type="Pfam" id="PF17137">
    <property type="entry name" value="DUF5110"/>
    <property type="match status" value="1"/>
</dbReference>
<dbReference type="InterPro" id="IPR011013">
    <property type="entry name" value="Gal_mutarotase_sf_dom"/>
</dbReference>
<feature type="domain" description="Glycoside hydrolase family 31 N-terminal" evidence="4">
    <location>
        <begin position="38"/>
        <end position="201"/>
    </location>
</feature>
<dbReference type="Proteomes" id="UP001597414">
    <property type="component" value="Unassembled WGS sequence"/>
</dbReference>
<dbReference type="InterPro" id="IPR000322">
    <property type="entry name" value="Glyco_hydro_31_TIM"/>
</dbReference>
<dbReference type="Gene3D" id="2.60.40.1180">
    <property type="entry name" value="Golgi alpha-mannosidase II"/>
    <property type="match status" value="2"/>
</dbReference>
<dbReference type="InterPro" id="IPR017853">
    <property type="entry name" value="GH"/>
</dbReference>
<evidence type="ECO:0000259" key="6">
    <source>
        <dbReference type="Pfam" id="PF21365"/>
    </source>
</evidence>
<dbReference type="CDD" id="cd14752">
    <property type="entry name" value="GH31_N"/>
    <property type="match status" value="1"/>
</dbReference>
<dbReference type="InterPro" id="IPR013780">
    <property type="entry name" value="Glyco_hydro_b"/>
</dbReference>
<dbReference type="SUPFAM" id="SSF51011">
    <property type="entry name" value="Glycosyl hydrolase domain"/>
    <property type="match status" value="1"/>
</dbReference>
<reference evidence="8" key="1">
    <citation type="journal article" date="2019" name="Int. J. Syst. Evol. Microbiol.">
        <title>The Global Catalogue of Microorganisms (GCM) 10K type strain sequencing project: providing services to taxonomists for standard genome sequencing and annotation.</title>
        <authorList>
            <consortium name="The Broad Institute Genomics Platform"/>
            <consortium name="The Broad Institute Genome Sequencing Center for Infectious Disease"/>
            <person name="Wu L."/>
            <person name="Ma J."/>
        </authorList>
    </citation>
    <scope>NUCLEOTIDE SEQUENCE [LARGE SCALE GENOMIC DNA]</scope>
    <source>
        <strain evidence="8">KCTC 19812</strain>
    </source>
</reference>
<evidence type="ECO:0000313" key="8">
    <source>
        <dbReference type="Proteomes" id="UP001597414"/>
    </source>
</evidence>
<dbReference type="SUPFAM" id="SSF74650">
    <property type="entry name" value="Galactose mutarotase-like"/>
    <property type="match status" value="1"/>
</dbReference>
<evidence type="ECO:0000256" key="1">
    <source>
        <dbReference type="ARBA" id="ARBA00007806"/>
    </source>
</evidence>
<dbReference type="Pfam" id="PF01055">
    <property type="entry name" value="Glyco_hydro_31_2nd"/>
    <property type="match status" value="1"/>
</dbReference>
<dbReference type="Pfam" id="PF13802">
    <property type="entry name" value="Gal_mutarotas_2"/>
    <property type="match status" value="1"/>
</dbReference>
<feature type="domain" description="Glycoside hydrolase family 31 TIM barrel" evidence="3">
    <location>
        <begin position="245"/>
        <end position="567"/>
    </location>
</feature>